<evidence type="ECO:0000313" key="1">
    <source>
        <dbReference type="EMBL" id="CAF1440499.1"/>
    </source>
</evidence>
<dbReference type="EMBL" id="CAJNOH010006754">
    <property type="protein sequence ID" value="CAF1440499.1"/>
    <property type="molecule type" value="Genomic_DNA"/>
</dbReference>
<gene>
    <name evidence="2" type="ORF">JXQ802_LOCUS52467</name>
    <name evidence="1" type="ORF">PYM288_LOCUS36132</name>
</gene>
<organism evidence="1 3">
    <name type="scientific">Rotaria sordida</name>
    <dbReference type="NCBI Taxonomy" id="392033"/>
    <lineage>
        <taxon>Eukaryota</taxon>
        <taxon>Metazoa</taxon>
        <taxon>Spiralia</taxon>
        <taxon>Gnathifera</taxon>
        <taxon>Rotifera</taxon>
        <taxon>Eurotatoria</taxon>
        <taxon>Bdelloidea</taxon>
        <taxon>Philodinida</taxon>
        <taxon>Philodinidae</taxon>
        <taxon>Rotaria</taxon>
    </lineage>
</organism>
<dbReference type="Proteomes" id="UP000663870">
    <property type="component" value="Unassembled WGS sequence"/>
</dbReference>
<accession>A0A815NZD4</accession>
<evidence type="ECO:0000313" key="4">
    <source>
        <dbReference type="Proteomes" id="UP000663870"/>
    </source>
</evidence>
<dbReference type="AlphaFoldDB" id="A0A815NZD4"/>
<proteinExistence type="predicted"/>
<sequence>MLHKNIRYSSQISVHIENEEILELLLNLELERITTLNIDRITQPYLLMITDCSEHLEVYLKKYLVEFVNTEHTVEINIKDEYLAIIIKWILEMSIALYCTTKFSVEFYEWIFTFLYDLKFLRVHKAIFNALNSIFAHKFLKKAQVFIEDQTIIHLENVIYSWKKYPEGALSLCLLAYGNYILKLEALKRNRIFSEEIQNTLITLVETSASELIFIRAAFCLIYIRHPNMSSYNTIWNWFENKKTITSKQRYTIQLQLTLYQGLNPLFHRGTKLITEFVDILVNDLYNYLCNKKNIDYLADPTPDYVNLALELCEMHYDIFRNALQNSSFGEEKFRNEYIVYFYQTNDPSHRKILAHLYAVFANVTHDLIDMLKWIDSVESSNEVAEYAHKYVASGNGWKCLDHIHHISNRDIIEMIFQSLDSTCIA</sequence>
<protein>
    <submittedName>
        <fullName evidence="1">Uncharacterized protein</fullName>
    </submittedName>
</protein>
<reference evidence="1" key="1">
    <citation type="submission" date="2021-02" db="EMBL/GenBank/DDBJ databases">
        <authorList>
            <person name="Nowell W R."/>
        </authorList>
    </citation>
    <scope>NUCLEOTIDE SEQUENCE</scope>
</reference>
<keyword evidence="4" id="KW-1185">Reference proteome</keyword>
<dbReference type="Proteomes" id="UP000663854">
    <property type="component" value="Unassembled WGS sequence"/>
</dbReference>
<evidence type="ECO:0000313" key="3">
    <source>
        <dbReference type="Proteomes" id="UP000663854"/>
    </source>
</evidence>
<comment type="caution">
    <text evidence="1">The sequence shown here is derived from an EMBL/GenBank/DDBJ whole genome shotgun (WGS) entry which is preliminary data.</text>
</comment>
<dbReference type="EMBL" id="CAJNOL010008359">
    <property type="protein sequence ID" value="CAF1635756.1"/>
    <property type="molecule type" value="Genomic_DNA"/>
</dbReference>
<name>A0A815NZD4_9BILA</name>
<evidence type="ECO:0000313" key="2">
    <source>
        <dbReference type="EMBL" id="CAF1635756.1"/>
    </source>
</evidence>